<dbReference type="AlphaFoldDB" id="A0A1C3X0N0"/>
<accession>A0A1C3X0N0</accession>
<dbReference type="Proteomes" id="UP000199205">
    <property type="component" value="Unassembled WGS sequence"/>
</dbReference>
<proteinExistence type="predicted"/>
<evidence type="ECO:0000313" key="2">
    <source>
        <dbReference type="Proteomes" id="UP000199205"/>
    </source>
</evidence>
<dbReference type="EMBL" id="FMAF01000021">
    <property type="protein sequence ID" value="SCB45801.1"/>
    <property type="molecule type" value="Genomic_DNA"/>
</dbReference>
<name>A0A1C3X0N0_9HYPH</name>
<protein>
    <submittedName>
        <fullName evidence="1">Uncharacterized protein</fullName>
    </submittedName>
</protein>
<reference evidence="1 2" key="1">
    <citation type="submission" date="2016-08" db="EMBL/GenBank/DDBJ databases">
        <authorList>
            <person name="Seilhamer J.J."/>
        </authorList>
    </citation>
    <scope>NUCLEOTIDE SEQUENCE [LARGE SCALE GENOMIC DNA]</scope>
    <source>
        <strain evidence="1 2">P1-7</strain>
    </source>
</reference>
<evidence type="ECO:0000313" key="1">
    <source>
        <dbReference type="EMBL" id="SCB45801.1"/>
    </source>
</evidence>
<gene>
    <name evidence="1" type="ORF">GA0061101_121112</name>
</gene>
<sequence length="69" mass="7932">MLPLYQFEKQIKLKMVFAVTMITPRLKRTIGDRCDSIFAMPVDCHLDRFGFGHGEPIFVGEVIHMGFTT</sequence>
<organism evidence="1 2">
    <name type="scientific">Rhizobium lusitanum</name>
    <dbReference type="NCBI Taxonomy" id="293958"/>
    <lineage>
        <taxon>Bacteria</taxon>
        <taxon>Pseudomonadati</taxon>
        <taxon>Pseudomonadota</taxon>
        <taxon>Alphaproteobacteria</taxon>
        <taxon>Hyphomicrobiales</taxon>
        <taxon>Rhizobiaceae</taxon>
        <taxon>Rhizobium/Agrobacterium group</taxon>
        <taxon>Rhizobium</taxon>
    </lineage>
</organism>